<evidence type="ECO:0000256" key="5">
    <source>
        <dbReference type="ARBA" id="ARBA00023004"/>
    </source>
</evidence>
<evidence type="ECO:0000256" key="2">
    <source>
        <dbReference type="ARBA" id="ARBA00010617"/>
    </source>
</evidence>
<dbReference type="GO" id="GO:0005506">
    <property type="term" value="F:iron ion binding"/>
    <property type="evidence" value="ECO:0007669"/>
    <property type="project" value="InterPro"/>
</dbReference>
<dbReference type="InterPro" id="IPR036396">
    <property type="entry name" value="Cyt_P450_sf"/>
</dbReference>
<protein>
    <recommendedName>
        <fullName evidence="12">25-hydroxycholesterol 7-alpha-hydroxylase</fullName>
    </recommendedName>
</protein>
<proteinExistence type="inferred from homology"/>
<keyword evidence="6 8" id="KW-0503">Monooxygenase</keyword>
<evidence type="ECO:0000256" key="4">
    <source>
        <dbReference type="ARBA" id="ARBA00022723"/>
    </source>
</evidence>
<keyword evidence="5 7" id="KW-0408">Iron</keyword>
<name>A0A7S8HVW6_FUSCU</name>
<keyword evidence="9" id="KW-0472">Membrane</keyword>
<evidence type="ECO:0000256" key="9">
    <source>
        <dbReference type="SAM" id="Phobius"/>
    </source>
</evidence>
<evidence type="ECO:0008006" key="12">
    <source>
        <dbReference type="Google" id="ProtNLM"/>
    </source>
</evidence>
<evidence type="ECO:0000256" key="1">
    <source>
        <dbReference type="ARBA" id="ARBA00001971"/>
    </source>
</evidence>
<dbReference type="CDD" id="cd11040">
    <property type="entry name" value="CYP7_CYP8-like"/>
    <property type="match status" value="1"/>
</dbReference>
<evidence type="ECO:0000256" key="7">
    <source>
        <dbReference type="PIRSR" id="PIRSR602403-1"/>
    </source>
</evidence>
<dbReference type="GO" id="GO:0016705">
    <property type="term" value="F:oxidoreductase activity, acting on paired donors, with incorporation or reduction of molecular oxygen"/>
    <property type="evidence" value="ECO:0007669"/>
    <property type="project" value="InterPro"/>
</dbReference>
<dbReference type="InterPro" id="IPR017972">
    <property type="entry name" value="Cyt_P450_CS"/>
</dbReference>
<evidence type="ECO:0000256" key="6">
    <source>
        <dbReference type="ARBA" id="ARBA00023033"/>
    </source>
</evidence>
<accession>A0A7S8HVW6</accession>
<feature type="binding site" description="axial binding residue" evidence="7">
    <location>
        <position position="450"/>
    </location>
    <ligand>
        <name>heme</name>
        <dbReference type="ChEBI" id="CHEBI:30413"/>
    </ligand>
    <ligandPart>
        <name>Fe</name>
        <dbReference type="ChEBI" id="CHEBI:18248"/>
    </ligandPart>
</feature>
<dbReference type="AlphaFoldDB" id="A0A7S8HVW6"/>
<dbReference type="SUPFAM" id="SSF48264">
    <property type="entry name" value="Cytochrome P450"/>
    <property type="match status" value="1"/>
</dbReference>
<evidence type="ECO:0000313" key="10">
    <source>
        <dbReference type="EMBL" id="QPC62770.1"/>
    </source>
</evidence>
<dbReference type="PROSITE" id="PS00086">
    <property type="entry name" value="CYTOCHROME_P450"/>
    <property type="match status" value="1"/>
</dbReference>
<keyword evidence="3 7" id="KW-0349">Heme</keyword>
<dbReference type="EMBL" id="CP064748">
    <property type="protein sequence ID" value="QPC62770.1"/>
    <property type="molecule type" value="Genomic_DNA"/>
</dbReference>
<dbReference type="GO" id="GO:0020037">
    <property type="term" value="F:heme binding"/>
    <property type="evidence" value="ECO:0007669"/>
    <property type="project" value="InterPro"/>
</dbReference>
<dbReference type="Proteomes" id="UP000663297">
    <property type="component" value="Chromosome 2"/>
</dbReference>
<keyword evidence="4 7" id="KW-0479">Metal-binding</keyword>
<dbReference type="GO" id="GO:0008395">
    <property type="term" value="F:steroid hydroxylase activity"/>
    <property type="evidence" value="ECO:0007669"/>
    <property type="project" value="TreeGrafter"/>
</dbReference>
<dbReference type="PRINTS" id="PR00465">
    <property type="entry name" value="EP450IV"/>
</dbReference>
<evidence type="ECO:0000313" key="11">
    <source>
        <dbReference type="Proteomes" id="UP000663297"/>
    </source>
</evidence>
<keyword evidence="9" id="KW-0812">Transmembrane</keyword>
<keyword evidence="8" id="KW-0560">Oxidoreductase</keyword>
<dbReference type="InterPro" id="IPR001128">
    <property type="entry name" value="Cyt_P450"/>
</dbReference>
<dbReference type="Pfam" id="PF00067">
    <property type="entry name" value="p450"/>
    <property type="match status" value="1"/>
</dbReference>
<keyword evidence="9" id="KW-1133">Transmembrane helix</keyword>
<sequence length="515" mass="58025">MNSTLKMTDVQAQDVTFQHKFLSYLFGLLITTYIVWQYLLRTGVMWSAGSEPPMLPYWIPVVGHTFSFPTDNHNTIMSGRSHLKSAAQPFSLFIGGRCTYIVLDPRYLGEVFKKTKDLVYEPFIENLMTCLGVTEKARDVMLNTKIGDPSPSLANSVLDWVRVEMSPGPSSQPFFDKLMTELDLGLQQGSPLINRRESEHNMFKFVETILITVSTNNFFGKVLLEQSPEILHSFPIFDRHAWEMVFRAPKLMFNTAHNTKSSIIDGLTRYLELPQSERRDAASFILRSEDAMRKNGVGSRDIAAMVFKLFWGINGMPAIVAFWLLARTVYTPDLWEDIKTEVAPPFKNGIHSQPDIEYLKGCPKLNAKFYETLRVHGGANGFRTVASDTVIGGFTFKAGSDVLMPYRQTHLDEEVWGQDAKTFDINRFIDNPKIAAAKKFKPFGGGTTLCPGRFHARDTALSFIATIVTRYDIQAVGGYKSEAFHKMNTGGSEVGVVYPVLKHVPKIIVKNVDIE</sequence>
<dbReference type="InterPro" id="IPR002403">
    <property type="entry name" value="Cyt_P450_E_grp-IV"/>
</dbReference>
<dbReference type="Gene3D" id="1.10.630.10">
    <property type="entry name" value="Cytochrome P450"/>
    <property type="match status" value="1"/>
</dbReference>
<reference evidence="10" key="1">
    <citation type="submission" date="2020-11" db="EMBL/GenBank/DDBJ databases">
        <title>The chromosome-scale genome resource for two endophytic Fusarium species: F. culmorum and F. pseudograminearum.</title>
        <authorList>
            <person name="Yuan Z."/>
        </authorList>
    </citation>
    <scope>NUCLEOTIDE SEQUENCE</scope>
    <source>
        <strain evidence="10">Class2-1B</strain>
    </source>
</reference>
<comment type="similarity">
    <text evidence="2 8">Belongs to the cytochrome P450 family.</text>
</comment>
<evidence type="ECO:0000256" key="8">
    <source>
        <dbReference type="RuleBase" id="RU000461"/>
    </source>
</evidence>
<feature type="transmembrane region" description="Helical" evidence="9">
    <location>
        <begin position="21"/>
        <end position="40"/>
    </location>
</feature>
<dbReference type="PANTHER" id="PTHR24304">
    <property type="entry name" value="CYTOCHROME P450 FAMILY 7"/>
    <property type="match status" value="1"/>
</dbReference>
<organism evidence="10 11">
    <name type="scientific">Fusarium culmorum</name>
    <dbReference type="NCBI Taxonomy" id="5516"/>
    <lineage>
        <taxon>Eukaryota</taxon>
        <taxon>Fungi</taxon>
        <taxon>Dikarya</taxon>
        <taxon>Ascomycota</taxon>
        <taxon>Pezizomycotina</taxon>
        <taxon>Sordariomycetes</taxon>
        <taxon>Hypocreomycetidae</taxon>
        <taxon>Hypocreales</taxon>
        <taxon>Nectriaceae</taxon>
        <taxon>Fusarium</taxon>
    </lineage>
</organism>
<gene>
    <name evidence="10" type="ORF">HYE67_005001</name>
</gene>
<dbReference type="PANTHER" id="PTHR24304:SF2">
    <property type="entry name" value="24-HYDROXYCHOLESTEROL 7-ALPHA-HYDROXYLASE"/>
    <property type="match status" value="1"/>
</dbReference>
<comment type="cofactor">
    <cofactor evidence="1 7">
        <name>heme</name>
        <dbReference type="ChEBI" id="CHEBI:30413"/>
    </cofactor>
</comment>
<evidence type="ECO:0000256" key="3">
    <source>
        <dbReference type="ARBA" id="ARBA00022617"/>
    </source>
</evidence>
<dbReference type="InterPro" id="IPR050529">
    <property type="entry name" value="CYP450_sterol_14alpha_dmase"/>
</dbReference>